<reference evidence="3" key="1">
    <citation type="submission" date="2023-07" db="EMBL/GenBank/DDBJ databases">
        <title>30 novel species of actinomycetes from the DSMZ collection.</title>
        <authorList>
            <person name="Nouioui I."/>
        </authorList>
    </citation>
    <scope>NUCLEOTIDE SEQUENCE [LARGE SCALE GENOMIC DNA]</scope>
    <source>
        <strain evidence="3">DSM 44917</strain>
    </source>
</reference>
<evidence type="ECO:0000313" key="2">
    <source>
        <dbReference type="EMBL" id="MDT0306832.1"/>
    </source>
</evidence>
<dbReference type="EMBL" id="JAVREN010000008">
    <property type="protein sequence ID" value="MDT0306832.1"/>
    <property type="molecule type" value="Genomic_DNA"/>
</dbReference>
<accession>A0ABU2L644</accession>
<dbReference type="Proteomes" id="UP001183388">
    <property type="component" value="Unassembled WGS sequence"/>
</dbReference>
<feature type="region of interest" description="Disordered" evidence="1">
    <location>
        <begin position="173"/>
        <end position="193"/>
    </location>
</feature>
<proteinExistence type="predicted"/>
<name>A0ABU2L644_9ACTN</name>
<evidence type="ECO:0000256" key="1">
    <source>
        <dbReference type="SAM" id="MobiDB-lite"/>
    </source>
</evidence>
<sequence>MSAPAAPLPAVPPDPARRVAHAARDLLARHGLGPDDADRMAEVLHCAGLLFDPEEAQDIATATHDQAIATAEAAVLAYREEDASATARAITARCAQMVRALITTDPGGGPREVTVYRAAYEGEPGPLGTYLSRRAARAHCQALLHAERPGAAVTWVPDSGDEDAAEELCTIEPLTGPRDPEDPPDMTHDVVGTGYTVTPVPVAAAYDAEADS</sequence>
<organism evidence="2 3">
    <name type="scientific">Streptomyces boetiae</name>
    <dbReference type="NCBI Taxonomy" id="3075541"/>
    <lineage>
        <taxon>Bacteria</taxon>
        <taxon>Bacillati</taxon>
        <taxon>Actinomycetota</taxon>
        <taxon>Actinomycetes</taxon>
        <taxon>Kitasatosporales</taxon>
        <taxon>Streptomycetaceae</taxon>
        <taxon>Streptomyces</taxon>
    </lineage>
</organism>
<evidence type="ECO:0000313" key="3">
    <source>
        <dbReference type="Proteomes" id="UP001183388"/>
    </source>
</evidence>
<dbReference type="RefSeq" id="WP_311629770.1">
    <property type="nucleotide sequence ID" value="NZ_JAVREN010000008.1"/>
</dbReference>
<gene>
    <name evidence="2" type="ORF">RM780_07630</name>
</gene>
<protein>
    <submittedName>
        <fullName evidence="2">Uncharacterized protein</fullName>
    </submittedName>
</protein>
<feature type="compositionally biased region" description="Basic and acidic residues" evidence="1">
    <location>
        <begin position="178"/>
        <end position="188"/>
    </location>
</feature>
<keyword evidence="3" id="KW-1185">Reference proteome</keyword>
<comment type="caution">
    <text evidence="2">The sequence shown here is derived from an EMBL/GenBank/DDBJ whole genome shotgun (WGS) entry which is preliminary data.</text>
</comment>